<evidence type="ECO:0000313" key="1">
    <source>
        <dbReference type="EMBL" id="GGO70255.1"/>
    </source>
</evidence>
<dbReference type="SUPFAM" id="SSF56112">
    <property type="entry name" value="Protein kinase-like (PK-like)"/>
    <property type="match status" value="1"/>
</dbReference>
<evidence type="ECO:0008006" key="3">
    <source>
        <dbReference type="Google" id="ProtNLM"/>
    </source>
</evidence>
<accession>A0A918DKL9</accession>
<dbReference type="RefSeq" id="WP_189125005.1">
    <property type="nucleotide sequence ID" value="NZ_BMNH01000008.1"/>
</dbReference>
<name>A0A918DKL9_9ACTN</name>
<dbReference type="Proteomes" id="UP000646523">
    <property type="component" value="Unassembled WGS sequence"/>
</dbReference>
<sequence>MTAGAWTETVSRLWPGSDVSHVHRRGGQLVFLPNAREARILLPLGAPRAAGAALRRFSHDLGPRARLGRGLLSLALRTGLPQRLLPDRVRVGPADGPSVQDRLSDLLGQPVVVSVTIGNERANRKPVLQALTPSGRSLAFVKIGDTDVARALIAAEADALRTLSACPPRGIRTPQLIAYESWGTVDALVMSVLSSGVRRWRPRDEMPVGAMAELASITATTAELAGSPFWNGLTATPDLLPDGEAASRLAAVLDRLGERHGGVRLSYGAWHGDWTPWNMAWQRDVLHLWDWERFAQAVPVGFDALHYALQQIGPTTSWTVQRVWSGDTPSVLAPFGLKGPAASTTLSLYLAELCARYLVASRGSIGAPLRAQADALLDLLDRHTTTS</sequence>
<organism evidence="1 2">
    <name type="scientific">Nonomuraea cavernae</name>
    <dbReference type="NCBI Taxonomy" id="2045107"/>
    <lineage>
        <taxon>Bacteria</taxon>
        <taxon>Bacillati</taxon>
        <taxon>Actinomycetota</taxon>
        <taxon>Actinomycetes</taxon>
        <taxon>Streptosporangiales</taxon>
        <taxon>Streptosporangiaceae</taxon>
        <taxon>Nonomuraea</taxon>
    </lineage>
</organism>
<evidence type="ECO:0000313" key="2">
    <source>
        <dbReference type="Proteomes" id="UP000646523"/>
    </source>
</evidence>
<protein>
    <recommendedName>
        <fullName evidence="3">Aminoglycoside phosphotransferase domain-containing protein</fullName>
    </recommendedName>
</protein>
<keyword evidence="2" id="KW-1185">Reference proteome</keyword>
<proteinExistence type="predicted"/>
<gene>
    <name evidence="1" type="ORF">GCM10012289_33280</name>
</gene>
<dbReference type="EMBL" id="BMNH01000008">
    <property type="protein sequence ID" value="GGO70255.1"/>
    <property type="molecule type" value="Genomic_DNA"/>
</dbReference>
<reference evidence="1" key="1">
    <citation type="journal article" date="2014" name="Int. J. Syst. Evol. Microbiol.">
        <title>Complete genome sequence of Corynebacterium casei LMG S-19264T (=DSM 44701T), isolated from a smear-ripened cheese.</title>
        <authorList>
            <consortium name="US DOE Joint Genome Institute (JGI-PGF)"/>
            <person name="Walter F."/>
            <person name="Albersmeier A."/>
            <person name="Kalinowski J."/>
            <person name="Ruckert C."/>
        </authorList>
    </citation>
    <scope>NUCLEOTIDE SEQUENCE</scope>
    <source>
        <strain evidence="1">CGMCC 4.7368</strain>
    </source>
</reference>
<dbReference type="InterPro" id="IPR011009">
    <property type="entry name" value="Kinase-like_dom_sf"/>
</dbReference>
<comment type="caution">
    <text evidence="1">The sequence shown here is derived from an EMBL/GenBank/DDBJ whole genome shotgun (WGS) entry which is preliminary data.</text>
</comment>
<dbReference type="AlphaFoldDB" id="A0A918DKL9"/>
<reference evidence="1" key="2">
    <citation type="submission" date="2020-09" db="EMBL/GenBank/DDBJ databases">
        <authorList>
            <person name="Sun Q."/>
            <person name="Zhou Y."/>
        </authorList>
    </citation>
    <scope>NUCLEOTIDE SEQUENCE</scope>
    <source>
        <strain evidence="1">CGMCC 4.7368</strain>
    </source>
</reference>